<dbReference type="RefSeq" id="WP_376850691.1">
    <property type="nucleotide sequence ID" value="NZ_JBHSMF010000009.1"/>
</dbReference>
<accession>A0ABW0NHM9</accession>
<proteinExistence type="predicted"/>
<protein>
    <submittedName>
        <fullName evidence="2">GNAT family N-acetyltransferase</fullName>
        <ecNumber evidence="2">2.3.-.-</ecNumber>
    </submittedName>
</protein>
<reference evidence="3" key="1">
    <citation type="journal article" date="2019" name="Int. J. Syst. Evol. Microbiol.">
        <title>The Global Catalogue of Microorganisms (GCM) 10K type strain sequencing project: providing services to taxonomists for standard genome sequencing and annotation.</title>
        <authorList>
            <consortium name="The Broad Institute Genomics Platform"/>
            <consortium name="The Broad Institute Genome Sequencing Center for Infectious Disease"/>
            <person name="Wu L."/>
            <person name="Ma J."/>
        </authorList>
    </citation>
    <scope>NUCLEOTIDE SEQUENCE [LARGE SCALE GENOMIC DNA]</scope>
    <source>
        <strain evidence="3">CCUG 57401</strain>
    </source>
</reference>
<gene>
    <name evidence="2" type="ORF">ACFPOE_13730</name>
</gene>
<evidence type="ECO:0000313" key="2">
    <source>
        <dbReference type="EMBL" id="MFC5498602.1"/>
    </source>
</evidence>
<feature type="domain" description="N-acetyltransferase" evidence="1">
    <location>
        <begin position="6"/>
        <end position="142"/>
    </location>
</feature>
<sequence>MSAVQIAPLQASDLAELAAAIRTDAVYAHLGGKAPAMQRFASGLQRALAGPPEHRRTERWLNYLVRAADSGQVLGQLQATVHDGIAEVAFLFGADSWGRGHASHGLRWLQQEVVRSCGPVDFWATAVPANLRCQALLARAGYVAVAPADAPRLLSYDDGDLVFTHRPPAA</sequence>
<dbReference type="SUPFAM" id="SSF55729">
    <property type="entry name" value="Acyl-CoA N-acyltransferases (Nat)"/>
    <property type="match status" value="1"/>
</dbReference>
<keyword evidence="3" id="KW-1185">Reference proteome</keyword>
<dbReference type="Pfam" id="PF13302">
    <property type="entry name" value="Acetyltransf_3"/>
    <property type="match status" value="1"/>
</dbReference>
<evidence type="ECO:0000259" key="1">
    <source>
        <dbReference type="Pfam" id="PF13302"/>
    </source>
</evidence>
<evidence type="ECO:0000313" key="3">
    <source>
        <dbReference type="Proteomes" id="UP001596037"/>
    </source>
</evidence>
<dbReference type="GO" id="GO:0016746">
    <property type="term" value="F:acyltransferase activity"/>
    <property type="evidence" value="ECO:0007669"/>
    <property type="project" value="UniProtKB-KW"/>
</dbReference>
<name>A0ABW0NHM9_9BURK</name>
<dbReference type="Gene3D" id="3.40.630.30">
    <property type="match status" value="1"/>
</dbReference>
<organism evidence="2 3">
    <name type="scientific">Caenimonas terrae</name>
    <dbReference type="NCBI Taxonomy" id="696074"/>
    <lineage>
        <taxon>Bacteria</taxon>
        <taxon>Pseudomonadati</taxon>
        <taxon>Pseudomonadota</taxon>
        <taxon>Betaproteobacteria</taxon>
        <taxon>Burkholderiales</taxon>
        <taxon>Comamonadaceae</taxon>
        <taxon>Caenimonas</taxon>
    </lineage>
</organism>
<dbReference type="EMBL" id="JBHSMF010000009">
    <property type="protein sequence ID" value="MFC5498602.1"/>
    <property type="molecule type" value="Genomic_DNA"/>
</dbReference>
<dbReference type="InterPro" id="IPR000182">
    <property type="entry name" value="GNAT_dom"/>
</dbReference>
<dbReference type="Proteomes" id="UP001596037">
    <property type="component" value="Unassembled WGS sequence"/>
</dbReference>
<dbReference type="InterPro" id="IPR016181">
    <property type="entry name" value="Acyl_CoA_acyltransferase"/>
</dbReference>
<comment type="caution">
    <text evidence="2">The sequence shown here is derived from an EMBL/GenBank/DDBJ whole genome shotgun (WGS) entry which is preliminary data.</text>
</comment>
<dbReference type="EC" id="2.3.-.-" evidence="2"/>
<keyword evidence="2" id="KW-0012">Acyltransferase</keyword>
<keyword evidence="2" id="KW-0808">Transferase</keyword>